<keyword evidence="2" id="KW-0472">Membrane</keyword>
<dbReference type="GO" id="GO:0034220">
    <property type="term" value="P:monoatomic ion transmembrane transport"/>
    <property type="evidence" value="ECO:0007669"/>
    <property type="project" value="UniProtKB-KW"/>
</dbReference>
<organism evidence="4 5">
    <name type="scientific">Sphingomonas dokdonensis</name>
    <dbReference type="NCBI Taxonomy" id="344880"/>
    <lineage>
        <taxon>Bacteria</taxon>
        <taxon>Pseudomonadati</taxon>
        <taxon>Pseudomonadota</taxon>
        <taxon>Alphaproteobacteria</taxon>
        <taxon>Sphingomonadales</taxon>
        <taxon>Sphingomonadaceae</taxon>
        <taxon>Sphingomonas</taxon>
    </lineage>
</organism>
<dbReference type="PANTHER" id="PTHR43833:SF9">
    <property type="entry name" value="POTASSIUM CHANNEL PROTEIN YUGO-RELATED"/>
    <property type="match status" value="1"/>
</dbReference>
<dbReference type="PANTHER" id="PTHR43833">
    <property type="entry name" value="POTASSIUM CHANNEL PROTEIN 2-RELATED-RELATED"/>
    <property type="match status" value="1"/>
</dbReference>
<keyword evidence="4" id="KW-0813">Transport</keyword>
<dbReference type="InterPro" id="IPR050721">
    <property type="entry name" value="Trk_Ktr_HKT_K-transport"/>
</dbReference>
<keyword evidence="4" id="KW-0406">Ion transport</keyword>
<proteinExistence type="predicted"/>
<dbReference type="InterPro" id="IPR013099">
    <property type="entry name" value="K_chnl_dom"/>
</dbReference>
<dbReference type="SUPFAM" id="SSF81324">
    <property type="entry name" value="Voltage-gated potassium channels"/>
    <property type="match status" value="1"/>
</dbReference>
<dbReference type="AlphaFoldDB" id="A0A245ZI01"/>
<dbReference type="Pfam" id="PF02254">
    <property type="entry name" value="TrkA_N"/>
    <property type="match status" value="1"/>
</dbReference>
<evidence type="ECO:0000256" key="1">
    <source>
        <dbReference type="ARBA" id="ARBA00004651"/>
    </source>
</evidence>
<gene>
    <name evidence="4" type="primary">kch</name>
    <name evidence="4" type="ORF">SPDO_23390</name>
</gene>
<dbReference type="InterPro" id="IPR036291">
    <property type="entry name" value="NAD(P)-bd_dom_sf"/>
</dbReference>
<dbReference type="Pfam" id="PF07885">
    <property type="entry name" value="Ion_trans_2"/>
    <property type="match status" value="1"/>
</dbReference>
<keyword evidence="5" id="KW-1185">Reference proteome</keyword>
<comment type="caution">
    <text evidence="4">The sequence shown here is derived from an EMBL/GenBank/DDBJ whole genome shotgun (WGS) entry which is preliminary data.</text>
</comment>
<dbReference type="Gene3D" id="3.40.50.720">
    <property type="entry name" value="NAD(P)-binding Rossmann-like Domain"/>
    <property type="match status" value="1"/>
</dbReference>
<dbReference type="OrthoDB" id="9799090at2"/>
<dbReference type="RefSeq" id="WP_088367664.1">
    <property type="nucleotide sequence ID" value="NZ_NBBI01000004.1"/>
</dbReference>
<feature type="transmembrane region" description="Helical" evidence="2">
    <location>
        <begin position="21"/>
        <end position="44"/>
    </location>
</feature>
<feature type="domain" description="RCK N-terminal" evidence="3">
    <location>
        <begin position="130"/>
        <end position="249"/>
    </location>
</feature>
<evidence type="ECO:0000313" key="5">
    <source>
        <dbReference type="Proteomes" id="UP000197290"/>
    </source>
</evidence>
<dbReference type="EMBL" id="NBBI01000004">
    <property type="protein sequence ID" value="OWK29354.1"/>
    <property type="molecule type" value="Genomic_DNA"/>
</dbReference>
<keyword evidence="2" id="KW-1133">Transmembrane helix</keyword>
<protein>
    <submittedName>
        <fullName evidence="4">Voltage-gated potassium channel Kch</fullName>
    </submittedName>
</protein>
<dbReference type="InterPro" id="IPR003148">
    <property type="entry name" value="RCK_N"/>
</dbReference>
<dbReference type="Proteomes" id="UP000197290">
    <property type="component" value="Unassembled WGS sequence"/>
</dbReference>
<keyword evidence="4" id="KW-0407">Ion channel</keyword>
<sequence>MRAKKHVKDLHLRRRSALPDWASLALRVLLALMLISIALGGHWIDREGLRDNIDGTINFADVLYFTMITVTTVGYGDIVPVTQSARMFDTFVVTPIRLFVWLIFLGTAYDFLLRRTWQRWRMRVIQRQLSGHVIIAGYGTSGTEALRELIRREVDPTSIVVIDPSERALEHAEDCGAVVLEADATRDTSLAAARVEQATTLMVSAGRDDTTILIVLTARRLSDHVRISAVIRSDDNEALARQAGADVVINPASFAGLLLAGSTNGPHVSDYLTDLAAAQGRVALHERDATAADVGRPLTGLSTGLGVRLYRSGLCFGFDQPEAVAVQPGDRIVEIVRVGTDQPPARPPGTPTR</sequence>
<dbReference type="Gene3D" id="1.10.287.70">
    <property type="match status" value="1"/>
</dbReference>
<evidence type="ECO:0000259" key="3">
    <source>
        <dbReference type="PROSITE" id="PS51201"/>
    </source>
</evidence>
<name>A0A245ZI01_9SPHN</name>
<keyword evidence="2" id="KW-0812">Transmembrane</keyword>
<evidence type="ECO:0000313" key="4">
    <source>
        <dbReference type="EMBL" id="OWK29354.1"/>
    </source>
</evidence>
<accession>A0A245ZI01</accession>
<dbReference type="GO" id="GO:0006813">
    <property type="term" value="P:potassium ion transport"/>
    <property type="evidence" value="ECO:0007669"/>
    <property type="project" value="InterPro"/>
</dbReference>
<evidence type="ECO:0000256" key="2">
    <source>
        <dbReference type="SAM" id="Phobius"/>
    </source>
</evidence>
<dbReference type="GO" id="GO:0005886">
    <property type="term" value="C:plasma membrane"/>
    <property type="evidence" value="ECO:0007669"/>
    <property type="project" value="UniProtKB-SubCell"/>
</dbReference>
<dbReference type="PROSITE" id="PS51201">
    <property type="entry name" value="RCK_N"/>
    <property type="match status" value="1"/>
</dbReference>
<comment type="subcellular location">
    <subcellularLocation>
        <location evidence="1">Cell membrane</location>
        <topology evidence="1">Multi-pass membrane protein</topology>
    </subcellularLocation>
</comment>
<dbReference type="SUPFAM" id="SSF51735">
    <property type="entry name" value="NAD(P)-binding Rossmann-fold domains"/>
    <property type="match status" value="1"/>
</dbReference>
<feature type="transmembrane region" description="Helical" evidence="2">
    <location>
        <begin position="96"/>
        <end position="113"/>
    </location>
</feature>
<reference evidence="4 5" key="1">
    <citation type="submission" date="2017-03" db="EMBL/GenBank/DDBJ databases">
        <title>Genome sequence of Sphingomonas dokdonensis DSM 21029.</title>
        <authorList>
            <person name="Poehlein A."/>
            <person name="Wuebbeler J.H."/>
            <person name="Steinbuechel A."/>
            <person name="Daniel R."/>
        </authorList>
    </citation>
    <scope>NUCLEOTIDE SEQUENCE [LARGE SCALE GENOMIC DNA]</scope>
    <source>
        <strain evidence="4 5">DSM 21029</strain>
    </source>
</reference>